<dbReference type="InterPro" id="IPR036868">
    <property type="entry name" value="TusA-like_sf"/>
</dbReference>
<organism evidence="2 3">
    <name type="scientific">Halosimplex rubrum</name>
    <dbReference type="NCBI Taxonomy" id="869889"/>
    <lineage>
        <taxon>Archaea</taxon>
        <taxon>Methanobacteriati</taxon>
        <taxon>Methanobacteriota</taxon>
        <taxon>Stenosarchaea group</taxon>
        <taxon>Halobacteria</taxon>
        <taxon>Halobacteriales</taxon>
        <taxon>Haloarculaceae</taxon>
        <taxon>Halosimplex</taxon>
    </lineage>
</organism>
<sequence>MAGQQLDLREIPPPKRHPKIFDAFEDLESGEALTLVNDHEPAPLYHQMAAEVESFDAEGYTVDRVGPDEFIATLPKR</sequence>
<keyword evidence="3" id="KW-1185">Reference proteome</keyword>
<name>A0A7D5PCS5_9EURY</name>
<reference evidence="2 3" key="1">
    <citation type="submission" date="2020-07" db="EMBL/GenBank/DDBJ databases">
        <title>Halosimplex pelagicum sp. nov. and Halosimplex rubrum sp. nov., isolated from salted brown alga Laminaria, and emended description of the genus Halosimplex.</title>
        <authorList>
            <person name="Cui H."/>
        </authorList>
    </citation>
    <scope>NUCLEOTIDE SEQUENCE [LARGE SCALE GENOMIC DNA]</scope>
    <source>
        <strain evidence="2 3">R27</strain>
    </source>
</reference>
<dbReference type="InterPro" id="IPR018720">
    <property type="entry name" value="DUF2249"/>
</dbReference>
<dbReference type="GeneID" id="56080356"/>
<proteinExistence type="predicted"/>
<dbReference type="OrthoDB" id="198577at2157"/>
<dbReference type="SUPFAM" id="SSF64307">
    <property type="entry name" value="SirA-like"/>
    <property type="match status" value="1"/>
</dbReference>
<feature type="domain" description="DUF2249" evidence="1">
    <location>
        <begin position="6"/>
        <end position="73"/>
    </location>
</feature>
<dbReference type="Proteomes" id="UP000509667">
    <property type="component" value="Chromosome"/>
</dbReference>
<gene>
    <name evidence="2" type="ORF">HZS55_20795</name>
</gene>
<dbReference type="RefSeq" id="WP_179909444.1">
    <property type="nucleotide sequence ID" value="NZ_CP058910.1"/>
</dbReference>
<evidence type="ECO:0000313" key="2">
    <source>
        <dbReference type="EMBL" id="QLH79579.1"/>
    </source>
</evidence>
<accession>A0A7D5PCS5</accession>
<dbReference type="AlphaFoldDB" id="A0A7D5PCS5"/>
<evidence type="ECO:0000259" key="1">
    <source>
        <dbReference type="Pfam" id="PF10006"/>
    </source>
</evidence>
<evidence type="ECO:0000313" key="3">
    <source>
        <dbReference type="Proteomes" id="UP000509667"/>
    </source>
</evidence>
<protein>
    <submittedName>
        <fullName evidence="2">DUF2249 domain-containing protein</fullName>
    </submittedName>
</protein>
<dbReference type="EMBL" id="CP058910">
    <property type="protein sequence ID" value="QLH79579.1"/>
    <property type="molecule type" value="Genomic_DNA"/>
</dbReference>
<dbReference type="Pfam" id="PF10006">
    <property type="entry name" value="DUF2249"/>
    <property type="match status" value="1"/>
</dbReference>
<dbReference type="KEGG" id="hrr:HZS55_20795"/>